<evidence type="ECO:0000313" key="2">
    <source>
        <dbReference type="EMBL" id="PSS09084.1"/>
    </source>
</evidence>
<name>A0A2T3ARW3_AMORE</name>
<dbReference type="STRING" id="857342.A0A2T3ARW3"/>
<evidence type="ECO:0000313" key="3">
    <source>
        <dbReference type="Proteomes" id="UP000241818"/>
    </source>
</evidence>
<feature type="region of interest" description="Disordered" evidence="1">
    <location>
        <begin position="71"/>
        <end position="218"/>
    </location>
</feature>
<reference evidence="2 3" key="1">
    <citation type="journal article" date="2018" name="New Phytol.">
        <title>Comparative genomics and transcriptomics depict ericoid mycorrhizal fungi as versatile saprotrophs and plant mutualists.</title>
        <authorList>
            <person name="Martino E."/>
            <person name="Morin E."/>
            <person name="Grelet G.A."/>
            <person name="Kuo A."/>
            <person name="Kohler A."/>
            <person name="Daghino S."/>
            <person name="Barry K.W."/>
            <person name="Cichocki N."/>
            <person name="Clum A."/>
            <person name="Dockter R.B."/>
            <person name="Hainaut M."/>
            <person name="Kuo R.C."/>
            <person name="LaButti K."/>
            <person name="Lindahl B.D."/>
            <person name="Lindquist E.A."/>
            <person name="Lipzen A."/>
            <person name="Khouja H.R."/>
            <person name="Magnuson J."/>
            <person name="Murat C."/>
            <person name="Ohm R.A."/>
            <person name="Singer S.W."/>
            <person name="Spatafora J.W."/>
            <person name="Wang M."/>
            <person name="Veneault-Fourrey C."/>
            <person name="Henrissat B."/>
            <person name="Grigoriev I.V."/>
            <person name="Martin F.M."/>
            <person name="Perotto S."/>
        </authorList>
    </citation>
    <scope>NUCLEOTIDE SEQUENCE [LARGE SCALE GENOMIC DNA]</scope>
    <source>
        <strain evidence="2 3">ATCC 22711</strain>
    </source>
</reference>
<gene>
    <name evidence="2" type="ORF">M430DRAFT_182658</name>
</gene>
<dbReference type="Proteomes" id="UP000241818">
    <property type="component" value="Unassembled WGS sequence"/>
</dbReference>
<dbReference type="EMBL" id="KZ679017">
    <property type="protein sequence ID" value="PSS09084.1"/>
    <property type="molecule type" value="Genomic_DNA"/>
</dbReference>
<feature type="compositionally biased region" description="Polar residues" evidence="1">
    <location>
        <begin position="120"/>
        <end position="132"/>
    </location>
</feature>
<dbReference type="AlphaFoldDB" id="A0A2T3ARW3"/>
<protein>
    <submittedName>
        <fullName evidence="2">Uncharacterized protein</fullName>
    </submittedName>
</protein>
<evidence type="ECO:0000256" key="1">
    <source>
        <dbReference type="SAM" id="MobiDB-lite"/>
    </source>
</evidence>
<sequence>MYEEEDDDLPMQYQRLTAHLQTSSADFNRRLSEYLTTQVAMRSALANSYSQQYNNARGFPNPSMSMFPSPMLAHQQQQQMPPALQRPISPSMFRQAPYPAPRPPPQLYQPSPHHRAASMATLQSLSEMSQKDSPGLPSPDIRRSSAPAPPPLPPVRPSPSRPTRSPPLRRSPPAPASPPPTPAPPDANLPSLKAHSRNSPPKQRRPRSPNPKPNTTLP</sequence>
<dbReference type="RefSeq" id="XP_024717382.1">
    <property type="nucleotide sequence ID" value="XM_024863831.1"/>
</dbReference>
<feature type="compositionally biased region" description="Pro residues" evidence="1">
    <location>
        <begin position="98"/>
        <end position="107"/>
    </location>
</feature>
<keyword evidence="3" id="KW-1185">Reference proteome</keyword>
<dbReference type="GeneID" id="36571912"/>
<feature type="compositionally biased region" description="Pro residues" evidence="1">
    <location>
        <begin position="169"/>
        <end position="187"/>
    </location>
</feature>
<proteinExistence type="predicted"/>
<accession>A0A2T3ARW3</accession>
<feature type="compositionally biased region" description="Low complexity" evidence="1">
    <location>
        <begin position="71"/>
        <end position="85"/>
    </location>
</feature>
<dbReference type="OrthoDB" id="5397087at2759"/>
<feature type="compositionally biased region" description="Pro residues" evidence="1">
    <location>
        <begin position="147"/>
        <end position="160"/>
    </location>
</feature>
<dbReference type="InParanoid" id="A0A2T3ARW3"/>
<organism evidence="2 3">
    <name type="scientific">Amorphotheca resinae ATCC 22711</name>
    <dbReference type="NCBI Taxonomy" id="857342"/>
    <lineage>
        <taxon>Eukaryota</taxon>
        <taxon>Fungi</taxon>
        <taxon>Dikarya</taxon>
        <taxon>Ascomycota</taxon>
        <taxon>Pezizomycotina</taxon>
        <taxon>Leotiomycetes</taxon>
        <taxon>Helotiales</taxon>
        <taxon>Amorphothecaceae</taxon>
        <taxon>Amorphotheca</taxon>
    </lineage>
</organism>